<evidence type="ECO:0000313" key="10">
    <source>
        <dbReference type="Proteomes" id="UP000070659"/>
    </source>
</evidence>
<dbReference type="RefSeq" id="WP_079045941.1">
    <property type="nucleotide sequence ID" value="NZ_CP171739.1"/>
</dbReference>
<name>A0A132MUT1_9ACTN</name>
<dbReference type="SUPFAM" id="SSF46785">
    <property type="entry name" value="Winged helix' DNA-binding domain"/>
    <property type="match status" value="1"/>
</dbReference>
<dbReference type="InterPro" id="IPR039422">
    <property type="entry name" value="MarR/SlyA-like"/>
</dbReference>
<dbReference type="OrthoDB" id="5195026at2"/>
<keyword evidence="1" id="KW-0805">Transcription regulation</keyword>
<comment type="caution">
    <text evidence="5">The sequence shown here is derived from an EMBL/GenBank/DDBJ whole genome shotgun (WGS) entry which is preliminary data.</text>
</comment>
<organism evidence="5 8">
    <name type="scientific">Carbonactinospora thermoautotrophica</name>
    <dbReference type="NCBI Taxonomy" id="1469144"/>
    <lineage>
        <taxon>Bacteria</taxon>
        <taxon>Bacillati</taxon>
        <taxon>Actinomycetota</taxon>
        <taxon>Actinomycetes</taxon>
        <taxon>Kitasatosporales</taxon>
        <taxon>Carbonactinosporaceae</taxon>
        <taxon>Carbonactinospora</taxon>
    </lineage>
</organism>
<dbReference type="Proteomes" id="UP000070188">
    <property type="component" value="Unassembled WGS sequence"/>
</dbReference>
<keyword evidence="3" id="KW-0804">Transcription</keyword>
<dbReference type="Proteomes" id="UP000070659">
    <property type="component" value="Unassembled WGS sequence"/>
</dbReference>
<dbReference type="GO" id="GO:0003700">
    <property type="term" value="F:DNA-binding transcription factor activity"/>
    <property type="evidence" value="ECO:0007669"/>
    <property type="project" value="InterPro"/>
</dbReference>
<dbReference type="PROSITE" id="PS01117">
    <property type="entry name" value="HTH_MARR_1"/>
    <property type="match status" value="1"/>
</dbReference>
<dbReference type="InterPro" id="IPR023187">
    <property type="entry name" value="Tscrpt_reg_MarR-type_CS"/>
</dbReference>
<evidence type="ECO:0000313" key="8">
    <source>
        <dbReference type="Proteomes" id="UP000070188"/>
    </source>
</evidence>
<proteinExistence type="predicted"/>
<dbReference type="AlphaFoldDB" id="A0A132MUT1"/>
<evidence type="ECO:0000256" key="3">
    <source>
        <dbReference type="ARBA" id="ARBA00023163"/>
    </source>
</evidence>
<reference evidence="6 10" key="1">
    <citation type="submission" date="2015-02" db="EMBL/GenBank/DDBJ databases">
        <title>Physiological reanalysis, assessment of diazotrophy, and genome sequences of multiple isolates of Streptomyces thermoautotrophicus.</title>
        <authorList>
            <person name="MacKellar D.C."/>
            <person name="Lieber L."/>
            <person name="Norman J."/>
            <person name="Bolger A."/>
            <person name="Tobin C."/>
            <person name="Murray J.W."/>
            <person name="Prell J."/>
        </authorList>
    </citation>
    <scope>NUCLEOTIDE SEQUENCE [LARGE SCALE GENOMIC DNA]</scope>
    <source>
        <strain evidence="6 10">UBT1</strain>
    </source>
</reference>
<keyword evidence="8" id="KW-1185">Reference proteome</keyword>
<reference evidence="9" key="2">
    <citation type="submission" date="2015-02" db="EMBL/GenBank/DDBJ databases">
        <title>Physiological reanalysis, assessment of diazotrophy, and genome sequences of multiple isolates of Streptomyces thermoautotrophicus.</title>
        <authorList>
            <person name="MacKellar D.C."/>
            <person name="Lieber L."/>
            <person name="Norman J."/>
            <person name="Bolger A."/>
            <person name="Tobin C."/>
            <person name="Murray J.W."/>
            <person name="Friesen M."/>
            <person name="Prell J."/>
        </authorList>
    </citation>
    <scope>NUCLEOTIDE SEQUENCE [LARGE SCALE GENOMIC DNA]</scope>
    <source>
        <strain evidence="9">UBT1</strain>
    </source>
</reference>
<dbReference type="PANTHER" id="PTHR33164">
    <property type="entry name" value="TRANSCRIPTIONAL REGULATOR, MARR FAMILY"/>
    <property type="match status" value="1"/>
</dbReference>
<gene>
    <name evidence="5" type="ORF">LI90_2160</name>
    <name evidence="6" type="ORF">TH66_06250</name>
    <name evidence="7" type="ORF">TR74_10860</name>
</gene>
<dbReference type="GO" id="GO:0006950">
    <property type="term" value="P:response to stress"/>
    <property type="evidence" value="ECO:0007669"/>
    <property type="project" value="TreeGrafter"/>
</dbReference>
<dbReference type="PATRIC" id="fig|1469144.10.peg.2341"/>
<dbReference type="Proteomes" id="UP000070598">
    <property type="component" value="Unassembled WGS sequence"/>
</dbReference>
<dbReference type="PANTHER" id="PTHR33164:SF99">
    <property type="entry name" value="MARR FAMILY REGULATORY PROTEIN"/>
    <property type="match status" value="1"/>
</dbReference>
<dbReference type="Pfam" id="PF12802">
    <property type="entry name" value="MarR_2"/>
    <property type="match status" value="1"/>
</dbReference>
<accession>A0A132MUT1</accession>
<sequence length="149" mass="16839">MRGKTEEIAVDEATLATWWTLTRLHARISDALDKALQRRYGVSLSEFNALRTLAATDDGTLRMQALADAVALNQSSVSRLVARLERLELCERCICEKDRRGVFCRITQAGRDLVTEATPYFRKTLALELNRAAVEPDTRELVRLLGHRP</sequence>
<dbReference type="SMART" id="SM00347">
    <property type="entry name" value="HTH_MARR"/>
    <property type="match status" value="1"/>
</dbReference>
<keyword evidence="2" id="KW-0238">DNA-binding</keyword>
<evidence type="ECO:0000256" key="2">
    <source>
        <dbReference type="ARBA" id="ARBA00023125"/>
    </source>
</evidence>
<dbReference type="STRING" id="1469144.LI90_2160"/>
<dbReference type="InterPro" id="IPR036388">
    <property type="entry name" value="WH-like_DNA-bd_sf"/>
</dbReference>
<feature type="domain" description="HTH marR-type" evidence="4">
    <location>
        <begin position="18"/>
        <end position="149"/>
    </location>
</feature>
<dbReference type="InterPro" id="IPR000835">
    <property type="entry name" value="HTH_MarR-typ"/>
</dbReference>
<evidence type="ECO:0000313" key="5">
    <source>
        <dbReference type="EMBL" id="KWX01132.1"/>
    </source>
</evidence>
<evidence type="ECO:0000313" key="6">
    <source>
        <dbReference type="EMBL" id="KWX04774.1"/>
    </source>
</evidence>
<evidence type="ECO:0000313" key="7">
    <source>
        <dbReference type="EMBL" id="KWX09223.1"/>
    </source>
</evidence>
<reference evidence="5" key="3">
    <citation type="submission" date="2015-04" db="EMBL/GenBank/DDBJ databases">
        <title>Physiological reanalysis, assessment of diazotrophy, and genome sequences of multiple isolates of Streptomyces thermoautotrophicus.</title>
        <authorList>
            <person name="MacKellar D.C."/>
            <person name="Lieber L."/>
            <person name="Norman J."/>
            <person name="Bolger A."/>
            <person name="Tobin C."/>
            <person name="Murray J.W."/>
            <person name="Woodward J."/>
            <person name="Friesen M."/>
            <person name="Prell J."/>
        </authorList>
    </citation>
    <scope>NUCLEOTIDE SEQUENCE [LARGE SCALE GENOMIC DNA]</scope>
    <source>
        <strain evidence="5">H1</strain>
    </source>
</reference>
<dbReference type="PROSITE" id="PS50995">
    <property type="entry name" value="HTH_MARR_2"/>
    <property type="match status" value="1"/>
</dbReference>
<dbReference type="InterPro" id="IPR036390">
    <property type="entry name" value="WH_DNA-bd_sf"/>
</dbReference>
<dbReference type="EMBL" id="LAXD01000001">
    <property type="protein sequence ID" value="KWX01132.1"/>
    <property type="molecule type" value="Genomic_DNA"/>
</dbReference>
<dbReference type="Gene3D" id="1.10.10.10">
    <property type="entry name" value="Winged helix-like DNA-binding domain superfamily/Winged helix DNA-binding domain"/>
    <property type="match status" value="1"/>
</dbReference>
<evidence type="ECO:0000313" key="9">
    <source>
        <dbReference type="Proteomes" id="UP000070598"/>
    </source>
</evidence>
<dbReference type="GO" id="GO:0003677">
    <property type="term" value="F:DNA binding"/>
    <property type="evidence" value="ECO:0007669"/>
    <property type="project" value="UniProtKB-KW"/>
</dbReference>
<reference evidence="8" key="4">
    <citation type="submission" date="2015-04" db="EMBL/GenBank/DDBJ databases">
        <title>Physiological reanalysis, assessment of diazotrophy, and genome sequences of multiple isolates of Streptomyces thermoautotrophicus.</title>
        <authorList>
            <person name="MacKellar D.C."/>
            <person name="Lieber L."/>
            <person name="Norman J."/>
            <person name="Bolger A."/>
            <person name="Tobin C."/>
            <person name="Murray J.W."/>
            <person name="Chang R."/>
            <person name="Ford T."/>
            <person name="Nguyen P.Q."/>
            <person name="Woodward J."/>
            <person name="Permingeat H."/>
            <person name="Joshi N.S."/>
            <person name="Silver P.A."/>
            <person name="Usadel B."/>
            <person name="Rutherford A.W."/>
            <person name="Friesen M."/>
            <person name="Prell J."/>
        </authorList>
    </citation>
    <scope>NUCLEOTIDE SEQUENCE [LARGE SCALE GENOMIC DNA]</scope>
    <source>
        <strain evidence="8">H1</strain>
    </source>
</reference>
<protein>
    <submittedName>
        <fullName evidence="5">Putative transcriptional regulator</fullName>
    </submittedName>
</protein>
<dbReference type="EMBL" id="JYIJ01000014">
    <property type="protein sequence ID" value="KWX04774.1"/>
    <property type="molecule type" value="Genomic_DNA"/>
</dbReference>
<dbReference type="EMBL" id="JYIK01000862">
    <property type="protein sequence ID" value="KWX09223.1"/>
    <property type="molecule type" value="Genomic_DNA"/>
</dbReference>
<evidence type="ECO:0000256" key="1">
    <source>
        <dbReference type="ARBA" id="ARBA00023015"/>
    </source>
</evidence>
<evidence type="ECO:0000259" key="4">
    <source>
        <dbReference type="PROSITE" id="PS50995"/>
    </source>
</evidence>